<protein>
    <submittedName>
        <fullName evidence="2">Uncharacterized protein</fullName>
    </submittedName>
</protein>
<dbReference type="EMBL" id="SEOQ01000758">
    <property type="protein sequence ID" value="TFY57335.1"/>
    <property type="molecule type" value="Genomic_DNA"/>
</dbReference>
<feature type="compositionally biased region" description="Basic and acidic residues" evidence="1">
    <location>
        <begin position="36"/>
        <end position="48"/>
    </location>
</feature>
<dbReference type="Proteomes" id="UP000298327">
    <property type="component" value="Unassembled WGS sequence"/>
</dbReference>
<evidence type="ECO:0000313" key="3">
    <source>
        <dbReference type="Proteomes" id="UP000298327"/>
    </source>
</evidence>
<organism evidence="2 3">
    <name type="scientific">Dentipellis fragilis</name>
    <dbReference type="NCBI Taxonomy" id="205917"/>
    <lineage>
        <taxon>Eukaryota</taxon>
        <taxon>Fungi</taxon>
        <taxon>Dikarya</taxon>
        <taxon>Basidiomycota</taxon>
        <taxon>Agaricomycotina</taxon>
        <taxon>Agaricomycetes</taxon>
        <taxon>Russulales</taxon>
        <taxon>Hericiaceae</taxon>
        <taxon>Dentipellis</taxon>
    </lineage>
</organism>
<evidence type="ECO:0000313" key="2">
    <source>
        <dbReference type="EMBL" id="TFY57335.1"/>
    </source>
</evidence>
<reference evidence="2 3" key="1">
    <citation type="submission" date="2019-02" db="EMBL/GenBank/DDBJ databases">
        <title>Genome sequencing of the rare red list fungi Dentipellis fragilis.</title>
        <authorList>
            <person name="Buettner E."/>
            <person name="Kellner H."/>
        </authorList>
    </citation>
    <scope>NUCLEOTIDE SEQUENCE [LARGE SCALE GENOMIC DNA]</scope>
    <source>
        <strain evidence="2 3">DSM 105465</strain>
    </source>
</reference>
<feature type="compositionally biased region" description="Polar residues" evidence="1">
    <location>
        <begin position="93"/>
        <end position="105"/>
    </location>
</feature>
<accession>A0A4Y9Y4P4</accession>
<dbReference type="AlphaFoldDB" id="A0A4Y9Y4P4"/>
<sequence>MAGPTQRTPRSPVVCLPAALSPRRVTRCIHERDADAEGHRGLRIRESGQMRSATCPAPRLDDPGSDPRVPRLAGWRTTRARGQCHDMPKATKAKTSNGTSFVPSTAASSRDSLATMVNPSQAWVVPLSFPGNTPSKVSPTKAVPVSLSTAVRSASPEIDQLCAHSQNPDYAEMLDEDNIAWGAPARRWWKRV</sequence>
<gene>
    <name evidence="2" type="ORF">EVG20_g8588</name>
</gene>
<evidence type="ECO:0000256" key="1">
    <source>
        <dbReference type="SAM" id="MobiDB-lite"/>
    </source>
</evidence>
<feature type="region of interest" description="Disordered" evidence="1">
    <location>
        <begin position="36"/>
        <end position="105"/>
    </location>
</feature>
<dbReference type="OrthoDB" id="3268817at2759"/>
<keyword evidence="3" id="KW-1185">Reference proteome</keyword>
<name>A0A4Y9Y4P4_9AGAM</name>
<comment type="caution">
    <text evidence="2">The sequence shown here is derived from an EMBL/GenBank/DDBJ whole genome shotgun (WGS) entry which is preliminary data.</text>
</comment>
<proteinExistence type="predicted"/>